<dbReference type="SUPFAM" id="SSF53448">
    <property type="entry name" value="Nucleotide-diphospho-sugar transferases"/>
    <property type="match status" value="1"/>
</dbReference>
<dbReference type="AlphaFoldDB" id="A0A7S8F232"/>
<reference evidence="5 6" key="1">
    <citation type="submission" date="2020-11" db="EMBL/GenBank/DDBJ databases">
        <title>The genome sequence of Erythrobacter sp. 6D36.</title>
        <authorList>
            <person name="Liu Y."/>
        </authorList>
    </citation>
    <scope>NUCLEOTIDE SEQUENCE [LARGE SCALE GENOMIC DNA]</scope>
    <source>
        <strain evidence="5 6">6D36</strain>
    </source>
</reference>
<dbReference type="InterPro" id="IPR025877">
    <property type="entry name" value="MobA-like_NTP_Trfase"/>
</dbReference>
<accession>A0A7S8F232</accession>
<dbReference type="PANTHER" id="PTHR43584:SF8">
    <property type="entry name" value="N-ACETYLMURAMATE ALPHA-1-PHOSPHATE URIDYLYLTRANSFERASE"/>
    <property type="match status" value="1"/>
</dbReference>
<evidence type="ECO:0000313" key="5">
    <source>
        <dbReference type="EMBL" id="QPC97731.1"/>
    </source>
</evidence>
<evidence type="ECO:0000256" key="3">
    <source>
        <dbReference type="ARBA" id="ARBA00022842"/>
    </source>
</evidence>
<sequence length="254" mass="27058">MDALILAAGFGSRLREVEPCKPLTRLHSLSLLEIAVRQLASVGVTRVVVATGYLADEIEAALPSIAELAGILVEARRVQDYNLPNGHSVLAGAAGFSGEFLLVMADHLFSRQVLQALVDRGVPDHGVVLAIDRRVDSPLVDPDDATWVETGDDGRIRKIGKSITRYDAVDCGAFLATPALLAAIASAIAGGKAGSLSEGMQRLADDGRAWTTDIDGAWWIDVDDARDLELARQQVTEQCPELFASDEFQGSVPA</sequence>
<gene>
    <name evidence="5" type="ORF">IRL76_07360</name>
</gene>
<dbReference type="Proteomes" id="UP000594459">
    <property type="component" value="Chromosome"/>
</dbReference>
<dbReference type="EMBL" id="CP064654">
    <property type="protein sequence ID" value="QPC97731.1"/>
    <property type="molecule type" value="Genomic_DNA"/>
</dbReference>
<keyword evidence="6" id="KW-1185">Reference proteome</keyword>
<dbReference type="Pfam" id="PF12804">
    <property type="entry name" value="NTP_transf_3"/>
    <property type="match status" value="1"/>
</dbReference>
<dbReference type="PANTHER" id="PTHR43584">
    <property type="entry name" value="NUCLEOTIDYL TRANSFERASE"/>
    <property type="match status" value="1"/>
</dbReference>
<evidence type="ECO:0000256" key="2">
    <source>
        <dbReference type="ARBA" id="ARBA00022695"/>
    </source>
</evidence>
<organism evidence="5 6">
    <name type="scientific">Qipengyuania soli</name>
    <dbReference type="NCBI Taxonomy" id="2782568"/>
    <lineage>
        <taxon>Bacteria</taxon>
        <taxon>Pseudomonadati</taxon>
        <taxon>Pseudomonadota</taxon>
        <taxon>Alphaproteobacteria</taxon>
        <taxon>Sphingomonadales</taxon>
        <taxon>Erythrobacteraceae</taxon>
        <taxon>Qipengyuania</taxon>
    </lineage>
</organism>
<dbReference type="KEGG" id="qso:IRL76_07360"/>
<dbReference type="InterPro" id="IPR050065">
    <property type="entry name" value="GlmU-like"/>
</dbReference>
<evidence type="ECO:0000256" key="1">
    <source>
        <dbReference type="ARBA" id="ARBA00022679"/>
    </source>
</evidence>
<proteinExistence type="predicted"/>
<keyword evidence="2" id="KW-0548">Nucleotidyltransferase</keyword>
<protein>
    <submittedName>
        <fullName evidence="5">NTP transferase domain-containing protein</fullName>
    </submittedName>
</protein>
<dbReference type="Gene3D" id="3.90.550.10">
    <property type="entry name" value="Spore Coat Polysaccharide Biosynthesis Protein SpsA, Chain A"/>
    <property type="match status" value="1"/>
</dbReference>
<dbReference type="GO" id="GO:0016779">
    <property type="term" value="F:nucleotidyltransferase activity"/>
    <property type="evidence" value="ECO:0007669"/>
    <property type="project" value="UniProtKB-KW"/>
</dbReference>
<evidence type="ECO:0000259" key="4">
    <source>
        <dbReference type="Pfam" id="PF12804"/>
    </source>
</evidence>
<keyword evidence="1 5" id="KW-0808">Transferase</keyword>
<name>A0A7S8F232_9SPHN</name>
<dbReference type="RefSeq" id="WP_200980743.1">
    <property type="nucleotide sequence ID" value="NZ_CP064654.1"/>
</dbReference>
<evidence type="ECO:0000313" key="6">
    <source>
        <dbReference type="Proteomes" id="UP000594459"/>
    </source>
</evidence>
<keyword evidence="3" id="KW-0460">Magnesium</keyword>
<feature type="domain" description="MobA-like NTP transferase" evidence="4">
    <location>
        <begin position="3"/>
        <end position="139"/>
    </location>
</feature>
<dbReference type="InterPro" id="IPR029044">
    <property type="entry name" value="Nucleotide-diphossugar_trans"/>
</dbReference>